<gene>
    <name evidence="2" type="ORF">FB561_4735</name>
</gene>
<protein>
    <recommendedName>
        <fullName evidence="1">DUF5655 domain-containing protein</fullName>
    </recommendedName>
</protein>
<feature type="domain" description="DUF5655" evidence="1">
    <location>
        <begin position="35"/>
        <end position="138"/>
    </location>
</feature>
<dbReference type="Proteomes" id="UP000318380">
    <property type="component" value="Unassembled WGS sequence"/>
</dbReference>
<accession>A0A561BXF8</accession>
<evidence type="ECO:0000313" key="3">
    <source>
        <dbReference type="Proteomes" id="UP000318380"/>
    </source>
</evidence>
<dbReference type="InterPro" id="IPR043714">
    <property type="entry name" value="DUF5655"/>
</dbReference>
<organism evidence="2 3">
    <name type="scientific">Kribbella amoyensis</name>
    <dbReference type="NCBI Taxonomy" id="996641"/>
    <lineage>
        <taxon>Bacteria</taxon>
        <taxon>Bacillati</taxon>
        <taxon>Actinomycetota</taxon>
        <taxon>Actinomycetes</taxon>
        <taxon>Propionibacteriales</taxon>
        <taxon>Kribbellaceae</taxon>
        <taxon>Kribbella</taxon>
    </lineage>
</organism>
<dbReference type="RefSeq" id="WP_145810266.1">
    <property type="nucleotide sequence ID" value="NZ_VIVK01000001.1"/>
</dbReference>
<sequence>MPDERALWICPNCGRTFANRNQSHTCQPLGKLPTHFAGKDEVVRETFDRVVEVVRLLGPFEILPEKSRIAFHTRMSFAAFVPRRHWLDGHVVLAERFESARFLRIETYSRHNILHAFRLYTPTEVDEEVKAWLTQAYAVGRQHHLNG</sequence>
<keyword evidence="3" id="KW-1185">Reference proteome</keyword>
<comment type="caution">
    <text evidence="2">The sequence shown here is derived from an EMBL/GenBank/DDBJ whole genome shotgun (WGS) entry which is preliminary data.</text>
</comment>
<dbReference type="Pfam" id="PF18899">
    <property type="entry name" value="DUF5655"/>
    <property type="match status" value="1"/>
</dbReference>
<reference evidence="2 3" key="1">
    <citation type="submission" date="2019-06" db="EMBL/GenBank/DDBJ databases">
        <title>Sequencing the genomes of 1000 actinobacteria strains.</title>
        <authorList>
            <person name="Klenk H.-P."/>
        </authorList>
    </citation>
    <scope>NUCLEOTIDE SEQUENCE [LARGE SCALE GENOMIC DNA]</scope>
    <source>
        <strain evidence="2 3">DSM 24683</strain>
    </source>
</reference>
<dbReference type="AlphaFoldDB" id="A0A561BXF8"/>
<dbReference type="EMBL" id="VIVK01000001">
    <property type="protein sequence ID" value="TWD83569.1"/>
    <property type="molecule type" value="Genomic_DNA"/>
</dbReference>
<evidence type="ECO:0000313" key="2">
    <source>
        <dbReference type="EMBL" id="TWD83569.1"/>
    </source>
</evidence>
<name>A0A561BXF8_9ACTN</name>
<proteinExistence type="predicted"/>
<dbReference type="OrthoDB" id="5768818at2"/>
<evidence type="ECO:0000259" key="1">
    <source>
        <dbReference type="Pfam" id="PF18899"/>
    </source>
</evidence>